<dbReference type="STRING" id="860235.AOZ06_02110"/>
<organism evidence="2 3">
    <name type="scientific">Kibdelosporangium phytohabitans</name>
    <dbReference type="NCBI Taxonomy" id="860235"/>
    <lineage>
        <taxon>Bacteria</taxon>
        <taxon>Bacillati</taxon>
        <taxon>Actinomycetota</taxon>
        <taxon>Actinomycetes</taxon>
        <taxon>Pseudonocardiales</taxon>
        <taxon>Pseudonocardiaceae</taxon>
        <taxon>Kibdelosporangium</taxon>
    </lineage>
</organism>
<proteinExistence type="predicted"/>
<gene>
    <name evidence="2" type="ORF">AOZ06_02110</name>
</gene>
<accession>A0A0N9IHQ1</accession>
<dbReference type="EMBL" id="CP012752">
    <property type="protein sequence ID" value="ALG14493.1"/>
    <property type="molecule type" value="Genomic_DNA"/>
</dbReference>
<protein>
    <submittedName>
        <fullName evidence="2">Uncharacterized protein</fullName>
    </submittedName>
</protein>
<dbReference type="AlphaFoldDB" id="A0A0N9IHQ1"/>
<dbReference type="Proteomes" id="UP000063699">
    <property type="component" value="Chromosome"/>
</dbReference>
<keyword evidence="3" id="KW-1185">Reference proteome</keyword>
<dbReference type="InterPro" id="IPR029058">
    <property type="entry name" value="AB_hydrolase_fold"/>
</dbReference>
<feature type="chain" id="PRO_5006036152" evidence="1">
    <location>
        <begin position="21"/>
        <end position="446"/>
    </location>
</feature>
<reference evidence="2 3" key="1">
    <citation type="submission" date="2015-07" db="EMBL/GenBank/DDBJ databases">
        <title>Genome sequencing of Kibdelosporangium phytohabitans.</title>
        <authorList>
            <person name="Qin S."/>
            <person name="Xing K."/>
        </authorList>
    </citation>
    <scope>NUCLEOTIDE SEQUENCE [LARGE SCALE GENOMIC DNA]</scope>
    <source>
        <strain evidence="2 3">KLBMP1111</strain>
    </source>
</reference>
<dbReference type="SUPFAM" id="SSF53474">
    <property type="entry name" value="alpha/beta-Hydrolases"/>
    <property type="match status" value="1"/>
</dbReference>
<dbReference type="KEGG" id="kphy:AOZ06_02110"/>
<dbReference type="Gene3D" id="3.40.50.1820">
    <property type="entry name" value="alpha/beta hydrolase"/>
    <property type="match status" value="1"/>
</dbReference>
<evidence type="ECO:0000313" key="2">
    <source>
        <dbReference type="EMBL" id="ALG14493.1"/>
    </source>
</evidence>
<evidence type="ECO:0000313" key="3">
    <source>
        <dbReference type="Proteomes" id="UP000063699"/>
    </source>
</evidence>
<name>A0A0N9IHQ1_9PSEU</name>
<feature type="signal peptide" evidence="1">
    <location>
        <begin position="1"/>
        <end position="20"/>
    </location>
</feature>
<keyword evidence="1" id="KW-0732">Signal</keyword>
<sequence length="446" mass="48414">MMTTAFMVATLVAPGAAAVAAQEEVKVHTGVIDGAPYRVEIPGQWNGKVLIYSHGIYPKGYVPQEIELANRPETKPVLLGKGYALAASLYSKPYGLSVRESVRDQGALLDWFTRNVGTPRQVLAWGASGGGLNSVLLGERDSRVDGVLAMCGPVAGGTALVNQLLDLGFVVRTLLAPELEVVRIADPARNVTRAHEVITAALATPSGRARLALANSLAGVPGWTRALQPRSATVTEQIEQQTRFVERVYDELIWGNLRADVENTAGGNPSGNTGVDYRQLLSHVTERGLVEQAYRNAGLNLAADLDELADAPRITPDRSAVERLTRLGTPTGRAKAPVVTLHPVGDGVAPEHERTYGARVDPSQIRQLYVHRGGHCQHTAAEELTALSVLEYKVHTGHWPDVTPRALNTMANRYGPDYNRLFDWLHNESGVMQPAFTRFRPYPLPR</sequence>
<evidence type="ECO:0000256" key="1">
    <source>
        <dbReference type="SAM" id="SignalP"/>
    </source>
</evidence>